<dbReference type="RefSeq" id="WP_080139743.1">
    <property type="nucleotide sequence ID" value="NZ_LWIG01000057.1"/>
</dbReference>
<evidence type="ECO:0000256" key="2">
    <source>
        <dbReference type="ARBA" id="ARBA00022448"/>
    </source>
</evidence>
<comment type="subcellular location">
    <subcellularLocation>
        <location evidence="1">Cell membrane</location>
        <topology evidence="1">Multi-pass membrane protein</topology>
    </subcellularLocation>
</comment>
<proteinExistence type="inferred from homology"/>
<dbReference type="Proteomes" id="UP000315914">
    <property type="component" value="Unassembled WGS sequence"/>
</dbReference>
<feature type="transmembrane region" description="Helical" evidence="9">
    <location>
        <begin position="93"/>
        <end position="112"/>
    </location>
</feature>
<feature type="transmembrane region" description="Helical" evidence="9">
    <location>
        <begin position="189"/>
        <end position="210"/>
    </location>
</feature>
<feature type="transmembrane region" description="Helical" evidence="9">
    <location>
        <begin position="6"/>
        <end position="29"/>
    </location>
</feature>
<protein>
    <submittedName>
        <fullName evidence="10">Amino acid/amide ABC transporter membrane protein 1 (HAAT family)</fullName>
    </submittedName>
</protein>
<dbReference type="GO" id="GO:0006865">
    <property type="term" value="P:amino acid transport"/>
    <property type="evidence" value="ECO:0007669"/>
    <property type="project" value="UniProtKB-KW"/>
</dbReference>
<dbReference type="AlphaFoldDB" id="A0A560KN57"/>
<dbReference type="GO" id="GO:0022857">
    <property type="term" value="F:transmembrane transporter activity"/>
    <property type="evidence" value="ECO:0007669"/>
    <property type="project" value="InterPro"/>
</dbReference>
<evidence type="ECO:0000313" key="10">
    <source>
        <dbReference type="EMBL" id="TWB84656.1"/>
    </source>
</evidence>
<dbReference type="PANTHER" id="PTHR11795">
    <property type="entry name" value="BRANCHED-CHAIN AMINO ACID TRANSPORT SYSTEM PERMEASE PROTEIN LIVH"/>
    <property type="match status" value="1"/>
</dbReference>
<accession>A0A560KN57</accession>
<dbReference type="STRING" id="1399419.A5906_13205"/>
<feature type="transmembrane region" description="Helical" evidence="9">
    <location>
        <begin position="61"/>
        <end position="81"/>
    </location>
</feature>
<keyword evidence="2" id="KW-0813">Transport</keyword>
<keyword evidence="5" id="KW-0029">Amino-acid transport</keyword>
<dbReference type="InterPro" id="IPR001851">
    <property type="entry name" value="ABC_transp_permease"/>
</dbReference>
<feature type="transmembrane region" description="Helical" evidence="9">
    <location>
        <begin position="143"/>
        <end position="161"/>
    </location>
</feature>
<name>A0A560KN57_9BRAD</name>
<evidence type="ECO:0000256" key="7">
    <source>
        <dbReference type="ARBA" id="ARBA00023136"/>
    </source>
</evidence>
<evidence type="ECO:0000256" key="5">
    <source>
        <dbReference type="ARBA" id="ARBA00022970"/>
    </source>
</evidence>
<evidence type="ECO:0000256" key="3">
    <source>
        <dbReference type="ARBA" id="ARBA00022475"/>
    </source>
</evidence>
<evidence type="ECO:0000313" key="11">
    <source>
        <dbReference type="Proteomes" id="UP000315914"/>
    </source>
</evidence>
<evidence type="ECO:0000256" key="9">
    <source>
        <dbReference type="SAM" id="Phobius"/>
    </source>
</evidence>
<evidence type="ECO:0000256" key="4">
    <source>
        <dbReference type="ARBA" id="ARBA00022692"/>
    </source>
</evidence>
<dbReference type="PANTHER" id="PTHR11795:SF451">
    <property type="entry name" value="ABC TRANSPORTER PERMEASE PROTEIN"/>
    <property type="match status" value="1"/>
</dbReference>
<reference evidence="10 11" key="1">
    <citation type="submission" date="2019-06" db="EMBL/GenBank/DDBJ databases">
        <title>Genomic Encyclopedia of Type Strains, Phase IV (KMG-V): Genome sequencing to study the core and pangenomes of soil and plant-associated prokaryotes.</title>
        <authorList>
            <person name="Whitman W."/>
        </authorList>
    </citation>
    <scope>NUCLEOTIDE SEQUENCE [LARGE SCALE GENOMIC DNA]</scope>
    <source>
        <strain evidence="10 11">BR 10556</strain>
    </source>
</reference>
<comment type="similarity">
    <text evidence="8">Belongs to the binding-protein-dependent transport system permease family. LivHM subfamily.</text>
</comment>
<gene>
    <name evidence="10" type="ORF">FBZ95_1011101</name>
</gene>
<dbReference type="CDD" id="cd06582">
    <property type="entry name" value="TM_PBP1_LivH_like"/>
    <property type="match status" value="1"/>
</dbReference>
<organism evidence="10 11">
    <name type="scientific">Bradyrhizobium sacchari</name>
    <dbReference type="NCBI Taxonomy" id="1399419"/>
    <lineage>
        <taxon>Bacteria</taxon>
        <taxon>Pseudomonadati</taxon>
        <taxon>Pseudomonadota</taxon>
        <taxon>Alphaproteobacteria</taxon>
        <taxon>Hyphomicrobiales</taxon>
        <taxon>Nitrobacteraceae</taxon>
        <taxon>Bradyrhizobium</taxon>
    </lineage>
</organism>
<keyword evidence="3" id="KW-1003">Cell membrane</keyword>
<evidence type="ECO:0000256" key="8">
    <source>
        <dbReference type="ARBA" id="ARBA00037998"/>
    </source>
</evidence>
<dbReference type="EMBL" id="VITW01000001">
    <property type="protein sequence ID" value="TWB84656.1"/>
    <property type="molecule type" value="Genomic_DNA"/>
</dbReference>
<dbReference type="Pfam" id="PF02653">
    <property type="entry name" value="BPD_transp_2"/>
    <property type="match status" value="1"/>
</dbReference>
<keyword evidence="11" id="KW-1185">Reference proteome</keyword>
<keyword evidence="4 9" id="KW-0812">Transmembrane</keyword>
<dbReference type="OrthoDB" id="9779023at2"/>
<evidence type="ECO:0000256" key="1">
    <source>
        <dbReference type="ARBA" id="ARBA00004651"/>
    </source>
</evidence>
<comment type="caution">
    <text evidence="10">The sequence shown here is derived from an EMBL/GenBank/DDBJ whole genome shotgun (WGS) entry which is preliminary data.</text>
</comment>
<keyword evidence="6 9" id="KW-1133">Transmembrane helix</keyword>
<sequence length="295" mass="30656">MDASLLLELAVNGAFIGMMYALVSAGIVLIYKTSGIANLAQGALAMTGAYMAWIGGTLIGLPIWVAAPLAAAVMFGIGALIERFAMRRMIGQPLIMAIMLTMGMEIMLRGLMPGILGASVKKIDIGIPNAPIILGDILINRTLLIGGLISFAMIVASILFFNSRLGVVMRAVSDDQTASWSVGIRVERAIAIAWGLSAVMATTAGVLWGATQGIDWSLSLLLIKALAIAILGGLDSIPGVLIAGIIVGLVESLATGIIDPIIGGGSRDLVASAIILITLLIRPHGLLGREHIERV</sequence>
<dbReference type="GO" id="GO:0005886">
    <property type="term" value="C:plasma membrane"/>
    <property type="evidence" value="ECO:0007669"/>
    <property type="project" value="UniProtKB-SubCell"/>
</dbReference>
<keyword evidence="7 9" id="KW-0472">Membrane</keyword>
<evidence type="ECO:0000256" key="6">
    <source>
        <dbReference type="ARBA" id="ARBA00022989"/>
    </source>
</evidence>
<dbReference type="InterPro" id="IPR052157">
    <property type="entry name" value="BCAA_transport_permease"/>
</dbReference>